<dbReference type="Pfam" id="PF07107">
    <property type="entry name" value="WI12"/>
    <property type="match status" value="1"/>
</dbReference>
<keyword evidence="2" id="KW-1185">Reference proteome</keyword>
<reference evidence="1" key="1">
    <citation type="submission" date="2020-12" db="EMBL/GenBank/DDBJ databases">
        <title>WGS assembly of Carya illinoinensis cv. Pawnee.</title>
        <authorList>
            <person name="Platts A."/>
            <person name="Shu S."/>
            <person name="Wright S."/>
            <person name="Barry K."/>
            <person name="Edger P."/>
            <person name="Pires J.C."/>
            <person name="Schmutz J."/>
        </authorList>
    </citation>
    <scope>NUCLEOTIDE SEQUENCE</scope>
    <source>
        <tissue evidence="1">Leaf</tissue>
    </source>
</reference>
<name>A0A8T1NMF2_CARIL</name>
<dbReference type="PANTHER" id="PTHR33703:SF14">
    <property type="entry name" value="WOUND-INDUCED PROTEIN, WUN1-RELATED"/>
    <property type="match status" value="1"/>
</dbReference>
<dbReference type="OrthoDB" id="1922476at2759"/>
<comment type="caution">
    <text evidence="1">The sequence shown here is derived from an EMBL/GenBank/DDBJ whole genome shotgun (WGS) entry which is preliminary data.</text>
</comment>
<accession>A0A8T1NMF2</accession>
<evidence type="ECO:0008006" key="3">
    <source>
        <dbReference type="Google" id="ProtNLM"/>
    </source>
</evidence>
<dbReference type="SUPFAM" id="SSF54427">
    <property type="entry name" value="NTF2-like"/>
    <property type="match status" value="1"/>
</dbReference>
<dbReference type="AlphaFoldDB" id="A0A8T1NMF2"/>
<dbReference type="InterPro" id="IPR009798">
    <property type="entry name" value="Wun1-like"/>
</dbReference>
<dbReference type="Proteomes" id="UP000811609">
    <property type="component" value="Chromosome 13"/>
</dbReference>
<protein>
    <recommendedName>
        <fullName evidence="3">Wound-induced protein 1</fullName>
    </recommendedName>
</protein>
<dbReference type="Gene3D" id="3.10.450.50">
    <property type="match status" value="1"/>
</dbReference>
<evidence type="ECO:0000313" key="1">
    <source>
        <dbReference type="EMBL" id="KAG6631118.1"/>
    </source>
</evidence>
<proteinExistence type="predicted"/>
<sequence length="167" mass="19365">MGVLNHNIELLMPENDRGISISPKSKLEKGNKKIVKMLYKALARGDADTIARVVGPDLEWWFHGPPQCQHMMKILTGESMHTEFKFRPRSIVAVGDRVIMEGWDGFKVYWVHVWTLKEDMILQFREYFNTLLTVLLRISETGDETLVWRSDPREISKRSLPDLVLAI</sequence>
<organism evidence="1 2">
    <name type="scientific">Carya illinoinensis</name>
    <name type="common">Pecan</name>
    <dbReference type="NCBI Taxonomy" id="32201"/>
    <lineage>
        <taxon>Eukaryota</taxon>
        <taxon>Viridiplantae</taxon>
        <taxon>Streptophyta</taxon>
        <taxon>Embryophyta</taxon>
        <taxon>Tracheophyta</taxon>
        <taxon>Spermatophyta</taxon>
        <taxon>Magnoliopsida</taxon>
        <taxon>eudicotyledons</taxon>
        <taxon>Gunneridae</taxon>
        <taxon>Pentapetalae</taxon>
        <taxon>rosids</taxon>
        <taxon>fabids</taxon>
        <taxon>Fagales</taxon>
        <taxon>Juglandaceae</taxon>
        <taxon>Carya</taxon>
    </lineage>
</organism>
<dbReference type="PANTHER" id="PTHR33703">
    <property type="entry name" value="OS07G0691300 PROTEIN"/>
    <property type="match status" value="1"/>
</dbReference>
<evidence type="ECO:0000313" key="2">
    <source>
        <dbReference type="Proteomes" id="UP000811609"/>
    </source>
</evidence>
<dbReference type="InterPro" id="IPR032710">
    <property type="entry name" value="NTF2-like_dom_sf"/>
</dbReference>
<gene>
    <name evidence="1" type="ORF">CIPAW_13G067900</name>
</gene>
<dbReference type="EMBL" id="CM031821">
    <property type="protein sequence ID" value="KAG6631118.1"/>
    <property type="molecule type" value="Genomic_DNA"/>
</dbReference>